<dbReference type="PROSITE" id="PS00534">
    <property type="entry name" value="FERROCHELATASE"/>
    <property type="match status" value="1"/>
</dbReference>
<dbReference type="InterPro" id="IPR019772">
    <property type="entry name" value="Ferrochelatase_AS"/>
</dbReference>
<dbReference type="OrthoDB" id="1323at2759"/>
<dbReference type="CDD" id="cd00419">
    <property type="entry name" value="Ferrochelatase_C"/>
    <property type="match status" value="1"/>
</dbReference>
<keyword evidence="7" id="KW-0496">Mitochondrion</keyword>
<dbReference type="PANTHER" id="PTHR11108">
    <property type="entry name" value="FERROCHELATASE"/>
    <property type="match status" value="1"/>
</dbReference>
<dbReference type="Pfam" id="PF00762">
    <property type="entry name" value="Ferrochelatase"/>
    <property type="match status" value="1"/>
</dbReference>
<protein>
    <recommendedName>
        <fullName evidence="7">Ferrochelatase</fullName>
        <ecNumber evidence="7">4.98.1.1</ecNumber>
    </recommendedName>
</protein>
<dbReference type="PANTHER" id="PTHR11108:SF1">
    <property type="entry name" value="FERROCHELATASE, MITOCHONDRIAL"/>
    <property type="match status" value="1"/>
</dbReference>
<evidence type="ECO:0000313" key="9">
    <source>
        <dbReference type="Proteomes" id="UP001150538"/>
    </source>
</evidence>
<dbReference type="SUPFAM" id="SSF53800">
    <property type="entry name" value="Chelatase"/>
    <property type="match status" value="1"/>
</dbReference>
<reference evidence="8" key="1">
    <citation type="submission" date="2022-07" db="EMBL/GenBank/DDBJ databases">
        <title>Phylogenomic reconstructions and comparative analyses of Kickxellomycotina fungi.</title>
        <authorList>
            <person name="Reynolds N.K."/>
            <person name="Stajich J.E."/>
            <person name="Barry K."/>
            <person name="Grigoriev I.V."/>
            <person name="Crous P."/>
            <person name="Smith M.E."/>
        </authorList>
    </citation>
    <scope>NUCLEOTIDE SEQUENCE</scope>
    <source>
        <strain evidence="8">NBRC 100468</strain>
    </source>
</reference>
<keyword evidence="7" id="KW-0472">Membrane</keyword>
<proteinExistence type="inferred from homology"/>
<comment type="catalytic activity">
    <reaction evidence="7">
        <text>heme b + 2 H(+) = protoporphyrin IX + Fe(2+)</text>
        <dbReference type="Rhea" id="RHEA:22584"/>
        <dbReference type="ChEBI" id="CHEBI:15378"/>
        <dbReference type="ChEBI" id="CHEBI:29033"/>
        <dbReference type="ChEBI" id="CHEBI:57306"/>
        <dbReference type="ChEBI" id="CHEBI:60344"/>
        <dbReference type="EC" id="4.98.1.1"/>
    </reaction>
</comment>
<dbReference type="InterPro" id="IPR033659">
    <property type="entry name" value="Ferrochelatase_N"/>
</dbReference>
<keyword evidence="9" id="KW-1185">Reference proteome</keyword>
<evidence type="ECO:0000256" key="5">
    <source>
        <dbReference type="ARBA" id="ARBA00023239"/>
    </source>
</evidence>
<comment type="caution">
    <text evidence="8">The sequence shown here is derived from an EMBL/GenBank/DDBJ whole genome shotgun (WGS) entry which is preliminary data.</text>
</comment>
<dbReference type="Gene3D" id="3.40.50.1400">
    <property type="match status" value="2"/>
</dbReference>
<dbReference type="GO" id="GO:0004325">
    <property type="term" value="F:ferrochelatase activity"/>
    <property type="evidence" value="ECO:0007669"/>
    <property type="project" value="UniProtKB-UniRule"/>
</dbReference>
<comment type="function">
    <text evidence="7">Catalyzes the ferrous insertion into protoporphyrin IX.</text>
</comment>
<evidence type="ECO:0000256" key="4">
    <source>
        <dbReference type="ARBA" id="ARBA00023133"/>
    </source>
</evidence>
<name>A0A9W8DVM3_9FUNG</name>
<keyword evidence="7" id="KW-0999">Mitochondrion inner membrane</keyword>
<keyword evidence="6 7" id="KW-0627">Porphyrin biosynthesis</keyword>
<comment type="pathway">
    <text evidence="1 7">Porphyrin-containing compound metabolism; protoheme biosynthesis; protoheme from protoporphyrin-IX: step 1/1.</text>
</comment>
<dbReference type="HAMAP" id="MF_00323">
    <property type="entry name" value="Ferrochelatase"/>
    <property type="match status" value="1"/>
</dbReference>
<keyword evidence="3 7" id="KW-0408">Iron</keyword>
<evidence type="ECO:0000256" key="1">
    <source>
        <dbReference type="ARBA" id="ARBA00004943"/>
    </source>
</evidence>
<dbReference type="EC" id="4.98.1.1" evidence="7"/>
<dbReference type="InterPro" id="IPR001015">
    <property type="entry name" value="Ferrochelatase"/>
</dbReference>
<dbReference type="EMBL" id="JANBPU010000017">
    <property type="protein sequence ID" value="KAJ1920132.1"/>
    <property type="molecule type" value="Genomic_DNA"/>
</dbReference>
<comment type="similarity">
    <text evidence="2 7">Belongs to the ferrochelatase family.</text>
</comment>
<dbReference type="GO" id="GO:0006783">
    <property type="term" value="P:heme biosynthetic process"/>
    <property type="evidence" value="ECO:0007669"/>
    <property type="project" value="UniProtKB-UniRule"/>
</dbReference>
<evidence type="ECO:0000313" key="8">
    <source>
        <dbReference type="EMBL" id="KAJ1920132.1"/>
    </source>
</evidence>
<evidence type="ECO:0000256" key="7">
    <source>
        <dbReference type="RuleBase" id="RU000607"/>
    </source>
</evidence>
<organism evidence="8 9">
    <name type="scientific">Mycoemilia scoparia</name>
    <dbReference type="NCBI Taxonomy" id="417184"/>
    <lineage>
        <taxon>Eukaryota</taxon>
        <taxon>Fungi</taxon>
        <taxon>Fungi incertae sedis</taxon>
        <taxon>Zoopagomycota</taxon>
        <taxon>Kickxellomycotina</taxon>
        <taxon>Kickxellomycetes</taxon>
        <taxon>Kickxellales</taxon>
        <taxon>Kickxellaceae</taxon>
        <taxon>Mycoemilia</taxon>
    </lineage>
</organism>
<dbReference type="CDD" id="cd03411">
    <property type="entry name" value="Ferrochelatase_N"/>
    <property type="match status" value="1"/>
</dbReference>
<evidence type="ECO:0000256" key="6">
    <source>
        <dbReference type="ARBA" id="ARBA00023244"/>
    </source>
</evidence>
<dbReference type="InterPro" id="IPR033644">
    <property type="entry name" value="Ferrochelatase_C"/>
</dbReference>
<sequence length="360" mass="40944">MGGPRTTMDVKDYLERIFLDRDIMQLPAQKLLGSFLAKMRVKKVKHEYDLIGGGSPIEKWTNHQGSEMVKLLDQLSPETAPHKHYVAFRYSDPLTSDAMEEIMSDNVKRVVAFSQYPQYSCSTTGSNLNELYRQAKKYDPKNTIKWSVIDRWGNNPLFIEAMANNIELEVKKIDPSWRDSTPILFSAHSLPLQVVDRGDPYIAEVCSSSLMIISELRKRGIVNPYRVIWQSAVGPLRWMGPQTEDVIEQCAKRGHKALVLVPVAFTSDHIETLSELDIEYCELAKEHGVQQFLRVPAMNGNSTFIKGLAETVKEHLDLTSVSNKINYQLYERCPGCDFEQCSITKNFFRNQCEKATGSPS</sequence>
<keyword evidence="5 7" id="KW-0456">Lyase</keyword>
<dbReference type="NCBIfam" id="TIGR00109">
    <property type="entry name" value="hemH"/>
    <property type="match status" value="1"/>
</dbReference>
<dbReference type="Proteomes" id="UP001150538">
    <property type="component" value="Unassembled WGS sequence"/>
</dbReference>
<gene>
    <name evidence="8" type="ORF">H4219_001505</name>
</gene>
<evidence type="ECO:0000256" key="3">
    <source>
        <dbReference type="ARBA" id="ARBA00023004"/>
    </source>
</evidence>
<keyword evidence="4 7" id="KW-0350">Heme biosynthesis</keyword>
<accession>A0A9W8DVM3</accession>
<evidence type="ECO:0000256" key="2">
    <source>
        <dbReference type="ARBA" id="ARBA00007718"/>
    </source>
</evidence>
<dbReference type="GO" id="GO:0005743">
    <property type="term" value="C:mitochondrial inner membrane"/>
    <property type="evidence" value="ECO:0007669"/>
    <property type="project" value="UniProtKB-SubCell"/>
</dbReference>
<comment type="subcellular location">
    <subcellularLocation>
        <location evidence="7">Mitochondrion inner membrane</location>
    </subcellularLocation>
</comment>
<dbReference type="AlphaFoldDB" id="A0A9W8DVM3"/>